<accession>A0A9P0HFG3</accession>
<keyword evidence="2" id="KW-1185">Reference proteome</keyword>
<evidence type="ECO:0000313" key="2">
    <source>
        <dbReference type="Proteomes" id="UP001152798"/>
    </source>
</evidence>
<organism evidence="1 2">
    <name type="scientific">Nezara viridula</name>
    <name type="common">Southern green stink bug</name>
    <name type="synonym">Cimex viridulus</name>
    <dbReference type="NCBI Taxonomy" id="85310"/>
    <lineage>
        <taxon>Eukaryota</taxon>
        <taxon>Metazoa</taxon>
        <taxon>Ecdysozoa</taxon>
        <taxon>Arthropoda</taxon>
        <taxon>Hexapoda</taxon>
        <taxon>Insecta</taxon>
        <taxon>Pterygota</taxon>
        <taxon>Neoptera</taxon>
        <taxon>Paraneoptera</taxon>
        <taxon>Hemiptera</taxon>
        <taxon>Heteroptera</taxon>
        <taxon>Panheteroptera</taxon>
        <taxon>Pentatomomorpha</taxon>
        <taxon>Pentatomoidea</taxon>
        <taxon>Pentatomidae</taxon>
        <taxon>Pentatominae</taxon>
        <taxon>Nezara</taxon>
    </lineage>
</organism>
<name>A0A9P0HFG3_NEZVI</name>
<protein>
    <submittedName>
        <fullName evidence="1">Uncharacterized protein</fullName>
    </submittedName>
</protein>
<sequence length="69" mass="7949">MGQSHRMTCNPFGRTRLSLEERDSRHLGLRSDRRGGDPVQCPMLYFWRGSEKYSNCSNVAAKVDSQENE</sequence>
<proteinExistence type="predicted"/>
<dbReference type="Proteomes" id="UP001152798">
    <property type="component" value="Chromosome 4"/>
</dbReference>
<dbReference type="EMBL" id="OV725080">
    <property type="protein sequence ID" value="CAH1400849.1"/>
    <property type="molecule type" value="Genomic_DNA"/>
</dbReference>
<reference evidence="1" key="1">
    <citation type="submission" date="2022-01" db="EMBL/GenBank/DDBJ databases">
        <authorList>
            <person name="King R."/>
        </authorList>
    </citation>
    <scope>NUCLEOTIDE SEQUENCE</scope>
</reference>
<dbReference type="AlphaFoldDB" id="A0A9P0HFG3"/>
<evidence type="ECO:0000313" key="1">
    <source>
        <dbReference type="EMBL" id="CAH1400849.1"/>
    </source>
</evidence>
<gene>
    <name evidence="1" type="ORF">NEZAVI_LOCUS10001</name>
</gene>